<dbReference type="KEGG" id="nmr:Nmar_1165"/>
<dbReference type="PANTHER" id="PTHR12829:SF7">
    <property type="entry name" value="N6-ADENOSINE-METHYLTRANSFERASE CATALYTIC SUBUNIT"/>
    <property type="match status" value="1"/>
</dbReference>
<keyword evidence="5" id="KW-1185">Reference proteome</keyword>
<dbReference type="GO" id="GO:0003676">
    <property type="term" value="F:nucleic acid binding"/>
    <property type="evidence" value="ECO:0007669"/>
    <property type="project" value="InterPro"/>
</dbReference>
<dbReference type="OrthoDB" id="386895at2157"/>
<dbReference type="REBASE" id="16735">
    <property type="entry name" value="M.NmaSCMORF1165P"/>
</dbReference>
<dbReference type="AlphaFoldDB" id="A9A5Q6"/>
<dbReference type="SUPFAM" id="SSF53335">
    <property type="entry name" value="S-adenosyl-L-methionine-dependent methyltransferases"/>
    <property type="match status" value="1"/>
</dbReference>
<gene>
    <name evidence="4" type="ordered locus">Nmar_1165</name>
</gene>
<dbReference type="InterPro" id="IPR029063">
    <property type="entry name" value="SAM-dependent_MTases_sf"/>
</dbReference>
<dbReference type="InParanoid" id="A9A5Q6"/>
<dbReference type="GeneID" id="5774517"/>
<sequence length="305" mass="35054">MIDETLLQDLPLGQQIEITENTIRKNFTFSEMCEIISKLKPKLDEEAKKRRQAGVKLSPGEPKFKVRDEIAHYVGVSGGQIDKIMAIEQQVRENPKEFGNIPQRIESGMSIDYAHKMINTAKKATTPTPNLPKNQYEVIVADPPWKYDLPLEGAPDYKTMTLEEMKLEIPNVPSYKDCILFMWTTNPKLDEALSLMKHWGFTYKTNMVWVKQKNNKLQNGTGYYFKGSHELLLVGTKGNPGVPPESVRVSSVGMAERTRHSEKPRMFYRMIEKYYPAKKKFEMFARGKDSADDGTWTYWGDSVQD</sequence>
<proteinExistence type="predicted"/>
<dbReference type="Proteomes" id="UP000000792">
    <property type="component" value="Chromosome"/>
</dbReference>
<protein>
    <submittedName>
        <fullName evidence="4">MT-A70 family protein</fullName>
    </submittedName>
</protein>
<dbReference type="InterPro" id="IPR007757">
    <property type="entry name" value="MT-A70-like"/>
</dbReference>
<organism evidence="4 5">
    <name type="scientific">Nitrosopumilus maritimus (strain SCM1)</name>
    <dbReference type="NCBI Taxonomy" id="436308"/>
    <lineage>
        <taxon>Archaea</taxon>
        <taxon>Nitrososphaerota</taxon>
        <taxon>Nitrososphaeria</taxon>
        <taxon>Nitrosopumilales</taxon>
        <taxon>Nitrosopumilaceae</taxon>
        <taxon>Nitrosopumilus</taxon>
    </lineage>
</organism>
<dbReference type="GO" id="GO:0032259">
    <property type="term" value="P:methylation"/>
    <property type="evidence" value="ECO:0007669"/>
    <property type="project" value="UniProtKB-KW"/>
</dbReference>
<dbReference type="Gene3D" id="3.40.50.150">
    <property type="entry name" value="Vaccinia Virus protein VP39"/>
    <property type="match status" value="1"/>
</dbReference>
<dbReference type="STRING" id="436308.Nmar_1165"/>
<keyword evidence="1" id="KW-0489">Methyltransferase</keyword>
<name>A9A5Q6_NITMS</name>
<dbReference type="GO" id="GO:0008168">
    <property type="term" value="F:methyltransferase activity"/>
    <property type="evidence" value="ECO:0007669"/>
    <property type="project" value="UniProtKB-KW"/>
</dbReference>
<dbReference type="RefSeq" id="WP_012215548.1">
    <property type="nucleotide sequence ID" value="NC_010085.1"/>
</dbReference>
<dbReference type="HOGENOM" id="CLU_910953_0_0_2"/>
<evidence type="ECO:0000256" key="2">
    <source>
        <dbReference type="ARBA" id="ARBA00022679"/>
    </source>
</evidence>
<keyword evidence="3" id="KW-0949">S-adenosyl-L-methionine</keyword>
<evidence type="ECO:0000256" key="3">
    <source>
        <dbReference type="ARBA" id="ARBA00022691"/>
    </source>
</evidence>
<dbReference type="EnsemblBacteria" id="ABX13061">
    <property type="protein sequence ID" value="ABX13061"/>
    <property type="gene ID" value="Nmar_1165"/>
</dbReference>
<dbReference type="PROSITE" id="PS51143">
    <property type="entry name" value="MT_A70"/>
    <property type="match status" value="1"/>
</dbReference>
<dbReference type="PANTHER" id="PTHR12829">
    <property type="entry name" value="N6-ADENOSINE-METHYLTRANSFERASE"/>
    <property type="match status" value="1"/>
</dbReference>
<evidence type="ECO:0000313" key="4">
    <source>
        <dbReference type="EMBL" id="ABX13061.1"/>
    </source>
</evidence>
<reference evidence="4 5" key="1">
    <citation type="journal article" date="2010" name="Proc. Natl. Acad. Sci. U.S.A.">
        <title>Nitrosopumilus maritimus genome reveals unique mechanisms for nitrification and autotrophy in globally distributed marine crenarchaea.</title>
        <authorList>
            <person name="Walker C.B."/>
            <person name="de la Torre J.R."/>
            <person name="Klotz M.G."/>
            <person name="Urakawa H."/>
            <person name="Pinel N."/>
            <person name="Arp D.J."/>
            <person name="Brochier-Armanet C."/>
            <person name="Chain P.S."/>
            <person name="Chan P.P."/>
            <person name="Gollabgir A."/>
            <person name="Hemp J."/>
            <person name="Hugler M."/>
            <person name="Karr E.A."/>
            <person name="Konneke M."/>
            <person name="Shin M."/>
            <person name="Lawton T.J."/>
            <person name="Lowe T."/>
            <person name="Martens-Habbena W."/>
            <person name="Sayavedra-Soto L.A."/>
            <person name="Lang D."/>
            <person name="Sievert S.M."/>
            <person name="Rosenzweig A.C."/>
            <person name="Manning G."/>
            <person name="Stahl D.A."/>
        </authorList>
    </citation>
    <scope>NUCLEOTIDE SEQUENCE [LARGE SCALE GENOMIC DNA]</scope>
    <source>
        <strain evidence="4 5">SCM1</strain>
    </source>
</reference>
<evidence type="ECO:0000256" key="1">
    <source>
        <dbReference type="ARBA" id="ARBA00022603"/>
    </source>
</evidence>
<evidence type="ECO:0000313" key="5">
    <source>
        <dbReference type="Proteomes" id="UP000000792"/>
    </source>
</evidence>
<dbReference type="InterPro" id="IPR002052">
    <property type="entry name" value="DNA_methylase_N6_adenine_CS"/>
</dbReference>
<dbReference type="PROSITE" id="PS00092">
    <property type="entry name" value="N6_MTASE"/>
    <property type="match status" value="1"/>
</dbReference>
<dbReference type="Pfam" id="PF05063">
    <property type="entry name" value="MT-A70"/>
    <property type="match status" value="1"/>
</dbReference>
<accession>A9A5Q6</accession>
<dbReference type="EMBL" id="CP000866">
    <property type="protein sequence ID" value="ABX13061.1"/>
    <property type="molecule type" value="Genomic_DNA"/>
</dbReference>
<keyword evidence="2" id="KW-0808">Transferase</keyword>